<accession>A0A3B0YES8</accession>
<evidence type="ECO:0000313" key="1">
    <source>
        <dbReference type="EMBL" id="VAW66856.1"/>
    </source>
</evidence>
<dbReference type="GO" id="GO:0003677">
    <property type="term" value="F:DNA binding"/>
    <property type="evidence" value="ECO:0007669"/>
    <property type="project" value="InterPro"/>
</dbReference>
<proteinExistence type="predicted"/>
<reference evidence="1" key="1">
    <citation type="submission" date="2018-06" db="EMBL/GenBank/DDBJ databases">
        <authorList>
            <person name="Zhirakovskaya E."/>
        </authorList>
    </citation>
    <scope>NUCLEOTIDE SEQUENCE</scope>
</reference>
<protein>
    <recommendedName>
        <fullName evidence="2">HTH cro/C1-type domain-containing protein</fullName>
    </recommendedName>
</protein>
<sequence length="79" mass="8844">MSEEINALIERIANTGRELGLNKSEITARSGMQSNKFARIMNSDPRISTLIRLGHAVGLKLVFIEENEDLNAITNRDVF</sequence>
<evidence type="ECO:0008006" key="2">
    <source>
        <dbReference type="Google" id="ProtNLM"/>
    </source>
</evidence>
<dbReference type="InterPro" id="IPR010982">
    <property type="entry name" value="Lambda_DNA-bd_dom_sf"/>
</dbReference>
<dbReference type="AlphaFoldDB" id="A0A3B0YES8"/>
<organism evidence="1">
    <name type="scientific">hydrothermal vent metagenome</name>
    <dbReference type="NCBI Taxonomy" id="652676"/>
    <lineage>
        <taxon>unclassified sequences</taxon>
        <taxon>metagenomes</taxon>
        <taxon>ecological metagenomes</taxon>
    </lineage>
</organism>
<gene>
    <name evidence="1" type="ORF">MNBD_GAMMA10-421</name>
</gene>
<dbReference type="EMBL" id="UOFJ01000238">
    <property type="protein sequence ID" value="VAW66856.1"/>
    <property type="molecule type" value="Genomic_DNA"/>
</dbReference>
<name>A0A3B0YES8_9ZZZZ</name>
<dbReference type="SUPFAM" id="SSF47413">
    <property type="entry name" value="lambda repressor-like DNA-binding domains"/>
    <property type="match status" value="1"/>
</dbReference>